<dbReference type="InterPro" id="IPR050445">
    <property type="entry name" value="Bact_polysacc_biosynth/exp"/>
</dbReference>
<dbReference type="STRING" id="1122195.SAMN02745164_01594"/>
<gene>
    <name evidence="8" type="ORF">SAMN02745164_01594</name>
</gene>
<keyword evidence="9" id="KW-1185">Reference proteome</keyword>
<dbReference type="RefSeq" id="WP_072865214.1">
    <property type="nucleotide sequence ID" value="NZ_FQUI01000027.1"/>
</dbReference>
<evidence type="ECO:0000256" key="2">
    <source>
        <dbReference type="ARBA" id="ARBA00022475"/>
    </source>
</evidence>
<dbReference type="AlphaFoldDB" id="A0A1M4Y480"/>
<dbReference type="OrthoDB" id="49135at2"/>
<evidence type="ECO:0000313" key="8">
    <source>
        <dbReference type="EMBL" id="SHF00607.1"/>
    </source>
</evidence>
<feature type="transmembrane region" description="Helical" evidence="6">
    <location>
        <begin position="441"/>
        <end position="461"/>
    </location>
</feature>
<keyword evidence="4 6" id="KW-1133">Transmembrane helix</keyword>
<feature type="domain" description="Polysaccharide chain length determinant N-terminal" evidence="7">
    <location>
        <begin position="7"/>
        <end position="102"/>
    </location>
</feature>
<keyword evidence="2" id="KW-1003">Cell membrane</keyword>
<evidence type="ECO:0000256" key="6">
    <source>
        <dbReference type="SAM" id="Phobius"/>
    </source>
</evidence>
<evidence type="ECO:0000256" key="1">
    <source>
        <dbReference type="ARBA" id="ARBA00004651"/>
    </source>
</evidence>
<protein>
    <submittedName>
        <fullName evidence="8">Uncharacterized protein involved in exopolysaccharide biosynthesis</fullName>
    </submittedName>
</protein>
<sequence length="615" mass="72958">MNEKYVEITIFDIFRAIKRKKTIFIMFFLVILFLTIIVIYFLPEKYETYAILEYNGKVSSQQSILENIGFSNLLNLSDNTSNLETELGKLKLDSVIFKVIKKMDLTNLANQNKTLYQKLRNITITDIDMMRSLQKKINIENYGSAGEDKTSNLIKVSFLGSNPTFAASLISNLYESYYNYSEKQYYERMQVILKNIEDLLLESENKSKYFFNKLIDFEKENLISDNNKLNILFDKYYTLEMELLDFENKTVLLQEQIKTIENRYYNIKKEYKIKLLLNNPTFSTIENGIIKNRLEYETLKLTSPNDPKIFQLESKIKTEEEFLKTKIKETLKDNIIFMLSTNPQDFYTYTSLKYELENLSLEKEVSIKLKEKVKLLIGEKSDLLKQYLDIKKNYEEWNNKEKIFKQYLDQEKIKKLIYEPKLKMIDKIYIPTSPVFPNKKLFLGIGLFFAFIISFIMAFIFDLKDNRVKDIELFTKFIKLPEYIIDNENNIQNISKKILSHIISSSYRNIGISKVGNIDFDLINELEKELLIFENSKVNIFKVKSPKDMKLLEYNDIEKINIIELPSINDGYFDLFFNKVDSIILIVEEFSSNIKDIKYFLYRNNLKNIKILYIK</sequence>
<comment type="subcellular location">
    <subcellularLocation>
        <location evidence="1">Cell membrane</location>
        <topology evidence="1">Multi-pass membrane protein</topology>
    </subcellularLocation>
</comment>
<dbReference type="Pfam" id="PF02706">
    <property type="entry name" value="Wzz"/>
    <property type="match status" value="1"/>
</dbReference>
<keyword evidence="5 6" id="KW-0472">Membrane</keyword>
<dbReference type="Proteomes" id="UP000184334">
    <property type="component" value="Unassembled WGS sequence"/>
</dbReference>
<proteinExistence type="predicted"/>
<accession>A0A1M4Y480</accession>
<keyword evidence="3 6" id="KW-0812">Transmembrane</keyword>
<name>A0A1M4Y480_MARH1</name>
<evidence type="ECO:0000256" key="5">
    <source>
        <dbReference type="ARBA" id="ARBA00023136"/>
    </source>
</evidence>
<evidence type="ECO:0000259" key="7">
    <source>
        <dbReference type="Pfam" id="PF02706"/>
    </source>
</evidence>
<dbReference type="PANTHER" id="PTHR32309:SF31">
    <property type="entry name" value="CAPSULAR EXOPOLYSACCHARIDE FAMILY"/>
    <property type="match status" value="1"/>
</dbReference>
<reference evidence="8" key="1">
    <citation type="submission" date="2016-11" db="EMBL/GenBank/DDBJ databases">
        <authorList>
            <person name="Varghese N."/>
            <person name="Submissions S."/>
        </authorList>
    </citation>
    <scope>NUCLEOTIDE SEQUENCE [LARGE SCALE GENOMIC DNA]</scope>
    <source>
        <strain evidence="8">DSM 16785</strain>
    </source>
</reference>
<evidence type="ECO:0000313" key="9">
    <source>
        <dbReference type="Proteomes" id="UP000184334"/>
    </source>
</evidence>
<dbReference type="InterPro" id="IPR003856">
    <property type="entry name" value="LPS_length_determ_N"/>
</dbReference>
<dbReference type="EMBL" id="FQUI01000027">
    <property type="protein sequence ID" value="SHF00607.1"/>
    <property type="molecule type" value="Genomic_DNA"/>
</dbReference>
<dbReference type="GO" id="GO:0005886">
    <property type="term" value="C:plasma membrane"/>
    <property type="evidence" value="ECO:0007669"/>
    <property type="project" value="UniProtKB-SubCell"/>
</dbReference>
<feature type="transmembrane region" description="Helical" evidence="6">
    <location>
        <begin position="23"/>
        <end position="42"/>
    </location>
</feature>
<evidence type="ECO:0000256" key="3">
    <source>
        <dbReference type="ARBA" id="ARBA00022692"/>
    </source>
</evidence>
<comment type="caution">
    <text evidence="8">The sequence shown here is derived from an EMBL/GenBank/DDBJ whole genome shotgun (WGS) entry which is preliminary data.</text>
</comment>
<organism evidence="8 9">
    <name type="scientific">Marinitoga hydrogenitolerans (strain DSM 16785 / JCM 12826 / AT1271)</name>
    <dbReference type="NCBI Taxonomy" id="1122195"/>
    <lineage>
        <taxon>Bacteria</taxon>
        <taxon>Thermotogati</taxon>
        <taxon>Thermotogota</taxon>
        <taxon>Thermotogae</taxon>
        <taxon>Petrotogales</taxon>
        <taxon>Petrotogaceae</taxon>
        <taxon>Marinitoga</taxon>
    </lineage>
</organism>
<dbReference type="PANTHER" id="PTHR32309">
    <property type="entry name" value="TYROSINE-PROTEIN KINASE"/>
    <property type="match status" value="1"/>
</dbReference>
<evidence type="ECO:0000256" key="4">
    <source>
        <dbReference type="ARBA" id="ARBA00022989"/>
    </source>
</evidence>